<dbReference type="Pfam" id="PF13561">
    <property type="entry name" value="adh_short_C2"/>
    <property type="match status" value="1"/>
</dbReference>
<dbReference type="Proteomes" id="UP000019473">
    <property type="component" value="Unassembled WGS sequence"/>
</dbReference>
<accession>W9VV86</accession>
<dbReference type="OrthoDB" id="1669814at2759"/>
<evidence type="ECO:0000313" key="4">
    <source>
        <dbReference type="EMBL" id="EXJ56086.1"/>
    </source>
</evidence>
<evidence type="ECO:0000313" key="5">
    <source>
        <dbReference type="Proteomes" id="UP000019473"/>
    </source>
</evidence>
<dbReference type="VEuPathDB" id="FungiDB:A1O7_09017"/>
<evidence type="ECO:0000256" key="1">
    <source>
        <dbReference type="ARBA" id="ARBA00006484"/>
    </source>
</evidence>
<dbReference type="PANTHER" id="PTHR24321:SF8">
    <property type="entry name" value="ESTRADIOL 17-BETA-DEHYDROGENASE 8-RELATED"/>
    <property type="match status" value="1"/>
</dbReference>
<keyword evidence="3" id="KW-0560">Oxidoreductase</keyword>
<dbReference type="eggNOG" id="KOG1200">
    <property type="taxonomic scope" value="Eukaryota"/>
</dbReference>
<reference evidence="4 5" key="1">
    <citation type="submission" date="2013-03" db="EMBL/GenBank/DDBJ databases">
        <title>The Genome Sequence of Cladophialophora yegresii CBS 114405.</title>
        <authorList>
            <consortium name="The Broad Institute Genomics Platform"/>
            <person name="Cuomo C."/>
            <person name="de Hoog S."/>
            <person name="Gorbushina A."/>
            <person name="Walker B."/>
            <person name="Young S.K."/>
            <person name="Zeng Q."/>
            <person name="Gargeya S."/>
            <person name="Fitzgerald M."/>
            <person name="Haas B."/>
            <person name="Abouelleil A."/>
            <person name="Allen A.W."/>
            <person name="Alvarado L."/>
            <person name="Arachchi H.M."/>
            <person name="Berlin A.M."/>
            <person name="Chapman S.B."/>
            <person name="Gainer-Dewar J."/>
            <person name="Goldberg J."/>
            <person name="Griggs A."/>
            <person name="Gujja S."/>
            <person name="Hansen M."/>
            <person name="Howarth C."/>
            <person name="Imamovic A."/>
            <person name="Ireland A."/>
            <person name="Larimer J."/>
            <person name="McCowan C."/>
            <person name="Murphy C."/>
            <person name="Pearson M."/>
            <person name="Poon T.W."/>
            <person name="Priest M."/>
            <person name="Roberts A."/>
            <person name="Saif S."/>
            <person name="Shea T."/>
            <person name="Sisk P."/>
            <person name="Sykes S."/>
            <person name="Wortman J."/>
            <person name="Nusbaum C."/>
            <person name="Birren B."/>
        </authorList>
    </citation>
    <scope>NUCLEOTIDE SEQUENCE [LARGE SCALE GENOMIC DNA]</scope>
    <source>
        <strain evidence="4 5">CBS 114405</strain>
    </source>
</reference>
<dbReference type="Gene3D" id="3.40.50.720">
    <property type="entry name" value="NAD(P)-binding Rossmann-like Domain"/>
    <property type="match status" value="1"/>
</dbReference>
<sequence>MSETSFVVIHSHERRKITTTGTASGIGLTTAKLLAKRGAILSVREAHEARVNEAFQQLSGSGHFATKVDASKASEVNSWIENTVKKLGGLDGAANVASIEREGGRHFADGRDEDWELVMGVNCSGVFYSLRARIRQMLRKGGSVVNVASIAGLIGVVETTCYNANKFAVMGLTRTAARAYGSHNIKINSVAPGWWSPPLRICRVIATPLVHAMETQELDSQADPKKVANVITFLLSDEASFVTGSTYKVDGGSTAEAS</sequence>
<dbReference type="PRINTS" id="PR00081">
    <property type="entry name" value="GDHRDH"/>
</dbReference>
<dbReference type="SUPFAM" id="SSF51735">
    <property type="entry name" value="NAD(P)-binding Rossmann-fold domains"/>
    <property type="match status" value="1"/>
</dbReference>
<dbReference type="CDD" id="cd05233">
    <property type="entry name" value="SDR_c"/>
    <property type="match status" value="1"/>
</dbReference>
<dbReference type="EMBL" id="AMGW01000006">
    <property type="protein sequence ID" value="EXJ56086.1"/>
    <property type="molecule type" value="Genomic_DNA"/>
</dbReference>
<keyword evidence="2" id="KW-0521">NADP</keyword>
<proteinExistence type="inferred from homology"/>
<dbReference type="HOGENOM" id="CLU_010194_1_0_1"/>
<comment type="similarity">
    <text evidence="1">Belongs to the short-chain dehydrogenases/reductases (SDR) family.</text>
</comment>
<protein>
    <submittedName>
        <fullName evidence="4">Uncharacterized protein</fullName>
    </submittedName>
</protein>
<dbReference type="PRINTS" id="PR00080">
    <property type="entry name" value="SDRFAMILY"/>
</dbReference>
<evidence type="ECO:0000256" key="3">
    <source>
        <dbReference type="ARBA" id="ARBA00023002"/>
    </source>
</evidence>
<organism evidence="4 5">
    <name type="scientific">Cladophialophora yegresii CBS 114405</name>
    <dbReference type="NCBI Taxonomy" id="1182544"/>
    <lineage>
        <taxon>Eukaryota</taxon>
        <taxon>Fungi</taxon>
        <taxon>Dikarya</taxon>
        <taxon>Ascomycota</taxon>
        <taxon>Pezizomycotina</taxon>
        <taxon>Eurotiomycetes</taxon>
        <taxon>Chaetothyriomycetidae</taxon>
        <taxon>Chaetothyriales</taxon>
        <taxon>Herpotrichiellaceae</taxon>
        <taxon>Cladophialophora</taxon>
    </lineage>
</organism>
<keyword evidence="5" id="KW-1185">Reference proteome</keyword>
<dbReference type="PANTHER" id="PTHR24321">
    <property type="entry name" value="DEHYDROGENASES, SHORT CHAIN"/>
    <property type="match status" value="1"/>
</dbReference>
<dbReference type="InterPro" id="IPR002347">
    <property type="entry name" value="SDR_fam"/>
</dbReference>
<gene>
    <name evidence="4" type="ORF">A1O7_09017</name>
</gene>
<dbReference type="AlphaFoldDB" id="W9VV86"/>
<dbReference type="RefSeq" id="XP_007761196.1">
    <property type="nucleotide sequence ID" value="XM_007763006.1"/>
</dbReference>
<dbReference type="InterPro" id="IPR036291">
    <property type="entry name" value="NAD(P)-bd_dom_sf"/>
</dbReference>
<evidence type="ECO:0000256" key="2">
    <source>
        <dbReference type="ARBA" id="ARBA00022857"/>
    </source>
</evidence>
<dbReference type="GeneID" id="19183581"/>
<dbReference type="GO" id="GO:0016491">
    <property type="term" value="F:oxidoreductase activity"/>
    <property type="evidence" value="ECO:0007669"/>
    <property type="project" value="UniProtKB-KW"/>
</dbReference>
<dbReference type="STRING" id="1182544.W9VV86"/>
<dbReference type="FunFam" id="3.40.50.720:FF:000084">
    <property type="entry name" value="Short-chain dehydrogenase reductase"/>
    <property type="match status" value="1"/>
</dbReference>
<name>W9VV86_9EURO</name>
<comment type="caution">
    <text evidence="4">The sequence shown here is derived from an EMBL/GenBank/DDBJ whole genome shotgun (WGS) entry which is preliminary data.</text>
</comment>